<dbReference type="Pfam" id="PF13531">
    <property type="entry name" value="SBP_bac_11"/>
    <property type="match status" value="1"/>
</dbReference>
<name>A0A2T4JVY5_9RHOB</name>
<dbReference type="FunFam" id="3.40.190.10:FF:000035">
    <property type="entry name" value="Molybdate ABC transporter substrate-binding protein"/>
    <property type="match status" value="1"/>
</dbReference>
<gene>
    <name evidence="8" type="primary">modA</name>
    <name evidence="8" type="ORF">C5F48_09240</name>
</gene>
<evidence type="ECO:0000256" key="7">
    <source>
        <dbReference type="SAM" id="SignalP"/>
    </source>
</evidence>
<dbReference type="SUPFAM" id="SSF53850">
    <property type="entry name" value="Periplasmic binding protein-like II"/>
    <property type="match status" value="1"/>
</dbReference>
<dbReference type="EMBL" id="PZKG01000031">
    <property type="protein sequence ID" value="PTE22045.1"/>
    <property type="molecule type" value="Genomic_DNA"/>
</dbReference>
<protein>
    <submittedName>
        <fullName evidence="8">Molybdate ABC transporter substrate-binding protein</fullName>
    </submittedName>
</protein>
<evidence type="ECO:0000256" key="6">
    <source>
        <dbReference type="PIRSR" id="PIRSR004846-1"/>
    </source>
</evidence>
<evidence type="ECO:0000256" key="5">
    <source>
        <dbReference type="ARBA" id="ARBA00062515"/>
    </source>
</evidence>
<dbReference type="OrthoDB" id="9785015at2"/>
<dbReference type="NCBIfam" id="TIGR01256">
    <property type="entry name" value="modA"/>
    <property type="match status" value="1"/>
</dbReference>
<comment type="subunit">
    <text evidence="5">The complex is composed of two ATP-binding proteins (ModC), two transmembrane proteins (ModB) and a solute-binding protein (ModA).</text>
</comment>
<keyword evidence="4 7" id="KW-0732">Signal</keyword>
<dbReference type="Proteomes" id="UP000241010">
    <property type="component" value="Unassembled WGS sequence"/>
</dbReference>
<evidence type="ECO:0000256" key="4">
    <source>
        <dbReference type="ARBA" id="ARBA00022729"/>
    </source>
</evidence>
<keyword evidence="9" id="KW-1185">Reference proteome</keyword>
<dbReference type="GO" id="GO:0046872">
    <property type="term" value="F:metal ion binding"/>
    <property type="evidence" value="ECO:0007669"/>
    <property type="project" value="UniProtKB-KW"/>
</dbReference>
<dbReference type="Gene3D" id="3.40.190.10">
    <property type="entry name" value="Periplasmic binding protein-like II"/>
    <property type="match status" value="2"/>
</dbReference>
<keyword evidence="3 6" id="KW-0479">Metal-binding</keyword>
<dbReference type="RefSeq" id="WP_107663620.1">
    <property type="nucleotide sequence ID" value="NZ_PZKG01000031.1"/>
</dbReference>
<dbReference type="PIRSF" id="PIRSF004846">
    <property type="entry name" value="ModA"/>
    <property type="match status" value="1"/>
</dbReference>
<dbReference type="GO" id="GO:0030973">
    <property type="term" value="F:molybdate ion binding"/>
    <property type="evidence" value="ECO:0007669"/>
    <property type="project" value="TreeGrafter"/>
</dbReference>
<feature type="binding site" evidence="6">
    <location>
        <position position="146"/>
    </location>
    <ligand>
        <name>molybdate</name>
        <dbReference type="ChEBI" id="CHEBI:36264"/>
    </ligand>
</feature>
<dbReference type="GO" id="GO:1901359">
    <property type="term" value="F:tungstate binding"/>
    <property type="evidence" value="ECO:0007669"/>
    <property type="project" value="UniProtKB-ARBA"/>
</dbReference>
<feature type="chain" id="PRO_5015394421" evidence="7">
    <location>
        <begin position="26"/>
        <end position="258"/>
    </location>
</feature>
<feature type="binding site" evidence="6">
    <location>
        <position position="191"/>
    </location>
    <ligand>
        <name>molybdate</name>
        <dbReference type="ChEBI" id="CHEBI:36264"/>
    </ligand>
</feature>
<feature type="binding site" evidence="6">
    <location>
        <position position="173"/>
    </location>
    <ligand>
        <name>molybdate</name>
        <dbReference type="ChEBI" id="CHEBI:36264"/>
    </ligand>
</feature>
<dbReference type="PANTHER" id="PTHR30632">
    <property type="entry name" value="MOLYBDATE-BINDING PERIPLASMIC PROTEIN"/>
    <property type="match status" value="1"/>
</dbReference>
<evidence type="ECO:0000256" key="1">
    <source>
        <dbReference type="ARBA" id="ARBA00009175"/>
    </source>
</evidence>
<dbReference type="InterPro" id="IPR050682">
    <property type="entry name" value="ModA/WtpA"/>
</dbReference>
<comment type="similarity">
    <text evidence="1">Belongs to the bacterial solute-binding protein ModA family.</text>
</comment>
<dbReference type="AlphaFoldDB" id="A0A2T4JVY5"/>
<dbReference type="GO" id="GO:0015689">
    <property type="term" value="P:molybdate ion transport"/>
    <property type="evidence" value="ECO:0007669"/>
    <property type="project" value="InterPro"/>
</dbReference>
<dbReference type="PANTHER" id="PTHR30632:SF17">
    <property type="entry name" value="MOLYBDATE-BINDING PROTEIN MODA"/>
    <property type="match status" value="1"/>
</dbReference>
<dbReference type="InterPro" id="IPR005950">
    <property type="entry name" value="ModA"/>
</dbReference>
<keyword evidence="2 6" id="KW-0500">Molybdenum</keyword>
<feature type="binding site" evidence="6">
    <location>
        <position position="35"/>
    </location>
    <ligand>
        <name>molybdate</name>
        <dbReference type="ChEBI" id="CHEBI:36264"/>
    </ligand>
</feature>
<feature type="binding site" evidence="6">
    <location>
        <position position="62"/>
    </location>
    <ligand>
        <name>molybdate</name>
        <dbReference type="ChEBI" id="CHEBI:36264"/>
    </ligand>
</feature>
<feature type="signal peptide" evidence="7">
    <location>
        <begin position="1"/>
        <end position="25"/>
    </location>
</feature>
<evidence type="ECO:0000313" key="9">
    <source>
        <dbReference type="Proteomes" id="UP000241010"/>
    </source>
</evidence>
<evidence type="ECO:0000256" key="2">
    <source>
        <dbReference type="ARBA" id="ARBA00022505"/>
    </source>
</evidence>
<evidence type="ECO:0000313" key="8">
    <source>
        <dbReference type="EMBL" id="PTE22045.1"/>
    </source>
</evidence>
<evidence type="ECO:0000256" key="3">
    <source>
        <dbReference type="ARBA" id="ARBA00022723"/>
    </source>
</evidence>
<proteinExistence type="inferred from homology"/>
<sequence>MSPHPRFTRALALAATLALPATAQAEEITVFAAASLKTALDEIAAGWSAETGHSAVISYGSSGTLAKQIQSGAPADLFLSAATNWMDVLEEDALIDPASRADILGNRLVLVAHGASAPVEIGAGFDLAERLGEGKLAMGLLDSVPAGQYGKEALTSLGIWEAVEPKVAQVENVRAALALVASGEAPYGIVYASDAVAGDAAGDDVTVVGAFPEDSHKPIVYPAAVTATAKPEAKAFLEVLGTEAADAVFAAQGFTVPK</sequence>
<accession>A0A2T4JVY5</accession>
<comment type="caution">
    <text evidence="8">The sequence shown here is derived from an EMBL/GenBank/DDBJ whole genome shotgun (WGS) entry which is preliminary data.</text>
</comment>
<organism evidence="8 9">
    <name type="scientific">Cereibacter changlensis JA139</name>
    <dbReference type="NCBI Taxonomy" id="1188249"/>
    <lineage>
        <taxon>Bacteria</taxon>
        <taxon>Pseudomonadati</taxon>
        <taxon>Pseudomonadota</taxon>
        <taxon>Alphaproteobacteria</taxon>
        <taxon>Rhodobacterales</taxon>
        <taxon>Paracoccaceae</taxon>
        <taxon>Cereibacter</taxon>
    </lineage>
</organism>
<dbReference type="GO" id="GO:0030288">
    <property type="term" value="C:outer membrane-bounded periplasmic space"/>
    <property type="evidence" value="ECO:0007669"/>
    <property type="project" value="TreeGrafter"/>
</dbReference>
<reference evidence="8 9" key="1">
    <citation type="submission" date="2018-03" db="EMBL/GenBank/DDBJ databases">
        <title>Cereibacter changlensis.</title>
        <authorList>
            <person name="Meyer T.E."/>
            <person name="Miller S."/>
            <person name="Lodha T."/>
            <person name="Gandham S."/>
            <person name="Chintalapati S."/>
            <person name="Chintalapati V.R."/>
        </authorList>
    </citation>
    <scope>NUCLEOTIDE SEQUENCE [LARGE SCALE GENOMIC DNA]</scope>
    <source>
        <strain evidence="8 9">JA139</strain>
    </source>
</reference>